<feature type="signal peptide" evidence="1">
    <location>
        <begin position="1"/>
        <end position="21"/>
    </location>
</feature>
<evidence type="ECO:0000256" key="1">
    <source>
        <dbReference type="SAM" id="SignalP"/>
    </source>
</evidence>
<accession>A0A495D2L4</accession>
<dbReference type="InterPro" id="IPR032710">
    <property type="entry name" value="NTF2-like_dom_sf"/>
</dbReference>
<evidence type="ECO:0008006" key="4">
    <source>
        <dbReference type="Google" id="ProtNLM"/>
    </source>
</evidence>
<gene>
    <name evidence="2" type="ORF">C7435_2252</name>
</gene>
<dbReference type="Gene3D" id="3.10.450.50">
    <property type="match status" value="1"/>
</dbReference>
<evidence type="ECO:0000313" key="2">
    <source>
        <dbReference type="EMBL" id="RKQ96003.1"/>
    </source>
</evidence>
<dbReference type="OrthoDB" id="8754772at2"/>
<protein>
    <recommendedName>
        <fullName evidence="4">Nuclear transport factor 2 family protein</fullName>
    </recommendedName>
</protein>
<dbReference type="Proteomes" id="UP000273675">
    <property type="component" value="Unassembled WGS sequence"/>
</dbReference>
<dbReference type="EMBL" id="RBIM01000005">
    <property type="protein sequence ID" value="RKQ96003.1"/>
    <property type="molecule type" value="Genomic_DNA"/>
</dbReference>
<dbReference type="RefSeq" id="WP_121211569.1">
    <property type="nucleotide sequence ID" value="NZ_RBIM01000005.1"/>
</dbReference>
<dbReference type="SUPFAM" id="SSF54427">
    <property type="entry name" value="NTF2-like"/>
    <property type="match status" value="1"/>
</dbReference>
<reference evidence="2 3" key="1">
    <citation type="submission" date="2018-10" db="EMBL/GenBank/DDBJ databases">
        <title>Genomic Encyclopedia of Type Strains, Phase IV (KMG-IV): sequencing the most valuable type-strain genomes for metagenomic binning, comparative biology and taxonomic classification.</title>
        <authorList>
            <person name="Goeker M."/>
        </authorList>
    </citation>
    <scope>NUCLEOTIDE SEQUENCE [LARGE SCALE GENOMIC DNA]</scope>
    <source>
        <strain evidence="2 3">DSM 4734</strain>
    </source>
</reference>
<proteinExistence type="predicted"/>
<feature type="chain" id="PRO_5019815121" description="Nuclear transport factor 2 family protein" evidence="1">
    <location>
        <begin position="22"/>
        <end position="166"/>
    </location>
</feature>
<comment type="caution">
    <text evidence="2">The sequence shown here is derived from an EMBL/GenBank/DDBJ whole genome shotgun (WGS) entry which is preliminary data.</text>
</comment>
<organism evidence="2 3">
    <name type="scientific">Maricaulis maris</name>
    <dbReference type="NCBI Taxonomy" id="74318"/>
    <lineage>
        <taxon>Bacteria</taxon>
        <taxon>Pseudomonadati</taxon>
        <taxon>Pseudomonadota</taxon>
        <taxon>Alphaproteobacteria</taxon>
        <taxon>Maricaulales</taxon>
        <taxon>Maricaulaceae</taxon>
        <taxon>Maricaulis</taxon>
    </lineage>
</organism>
<keyword evidence="1" id="KW-0732">Signal</keyword>
<evidence type="ECO:0000313" key="3">
    <source>
        <dbReference type="Proteomes" id="UP000273675"/>
    </source>
</evidence>
<name>A0A495D2L4_9PROT</name>
<dbReference type="AlphaFoldDB" id="A0A495D2L4"/>
<sequence length="166" mass="17729">MNTTLIAALAASVAMSTPATAQDDTADIESTIDALYAVISGPVGQERDFNAMRAMFMEGAAMGAVGAGEGGNGAGSVITLDDYIERSGPWLVENGFTERATRTEIDQWGEIAYARSAYEGVNGVTGEVFLIGVNYITLFKIDGDWKIASILWRTESEDWPVDAAFE</sequence>